<organism evidence="2 3">
    <name type="scientific">Rubellimicrobium aerolatum</name>
    <dbReference type="NCBI Taxonomy" id="490979"/>
    <lineage>
        <taxon>Bacteria</taxon>
        <taxon>Pseudomonadati</taxon>
        <taxon>Pseudomonadota</taxon>
        <taxon>Alphaproteobacteria</taxon>
        <taxon>Rhodobacterales</taxon>
        <taxon>Roseobacteraceae</taxon>
        <taxon>Rubellimicrobium</taxon>
    </lineage>
</organism>
<dbReference type="InterPro" id="IPR050126">
    <property type="entry name" value="Ap4A_hydrolase"/>
</dbReference>
<sequence length="249" mass="26830">MRRLLDLLTGRRRPAPAAAFDAALAPDAPFAAIGDVHGRDDLLARLFDRLDRDHPGRPVILVGDLIDRGEDSAGVIARLRQRPEITVLLGNHEAMLLAFLDDEERKPGRWLRHGGLQMLASYGIGGITPTTAGPAALARARDALRAAMGEAALAWLRDRPLLWRSGNVVVTHAGADPALPPEDQSDELVWGHPRYDRPRGDGLWIVHGHKVVPEPQVAPGRIAIDTGAYATGRLTAALVDPGGVRFLSA</sequence>
<reference evidence="3" key="1">
    <citation type="journal article" date="2019" name="Int. J. Syst. Evol. Microbiol.">
        <title>The Global Catalogue of Microorganisms (GCM) 10K type strain sequencing project: providing services to taxonomists for standard genome sequencing and annotation.</title>
        <authorList>
            <consortium name="The Broad Institute Genomics Platform"/>
            <consortium name="The Broad Institute Genome Sequencing Center for Infectious Disease"/>
            <person name="Wu L."/>
            <person name="Ma J."/>
        </authorList>
    </citation>
    <scope>NUCLEOTIDE SEQUENCE [LARGE SCALE GENOMIC DNA]</scope>
    <source>
        <strain evidence="3">KACC 11588</strain>
    </source>
</reference>
<accession>A0ABW0S974</accession>
<dbReference type="RefSeq" id="WP_209837909.1">
    <property type="nucleotide sequence ID" value="NZ_JAGGJP010000002.1"/>
</dbReference>
<comment type="caution">
    <text evidence="2">The sequence shown here is derived from an EMBL/GenBank/DDBJ whole genome shotgun (WGS) entry which is preliminary data.</text>
</comment>
<dbReference type="PANTHER" id="PTHR42850:SF4">
    <property type="entry name" value="ZINC-DEPENDENT ENDOPOLYPHOSPHATASE"/>
    <property type="match status" value="1"/>
</dbReference>
<feature type="domain" description="Calcineurin-like phosphoesterase" evidence="1">
    <location>
        <begin position="29"/>
        <end position="212"/>
    </location>
</feature>
<dbReference type="SUPFAM" id="SSF56300">
    <property type="entry name" value="Metallo-dependent phosphatases"/>
    <property type="match status" value="1"/>
</dbReference>
<dbReference type="Gene3D" id="3.60.21.10">
    <property type="match status" value="1"/>
</dbReference>
<name>A0ABW0S974_9RHOB</name>
<dbReference type="Proteomes" id="UP001596056">
    <property type="component" value="Unassembled WGS sequence"/>
</dbReference>
<dbReference type="Pfam" id="PF00149">
    <property type="entry name" value="Metallophos"/>
    <property type="match status" value="1"/>
</dbReference>
<evidence type="ECO:0000313" key="3">
    <source>
        <dbReference type="Proteomes" id="UP001596056"/>
    </source>
</evidence>
<dbReference type="EMBL" id="JBHSNA010000002">
    <property type="protein sequence ID" value="MFC5565466.1"/>
    <property type="molecule type" value="Genomic_DNA"/>
</dbReference>
<protein>
    <submittedName>
        <fullName evidence="2">Metallophosphoesterase</fullName>
    </submittedName>
</protein>
<keyword evidence="3" id="KW-1185">Reference proteome</keyword>
<dbReference type="PANTHER" id="PTHR42850">
    <property type="entry name" value="METALLOPHOSPHOESTERASE"/>
    <property type="match status" value="1"/>
</dbReference>
<dbReference type="InterPro" id="IPR029052">
    <property type="entry name" value="Metallo-depent_PP-like"/>
</dbReference>
<dbReference type="InterPro" id="IPR004843">
    <property type="entry name" value="Calcineurin-like_PHP"/>
</dbReference>
<gene>
    <name evidence="2" type="ORF">ACFPOC_03435</name>
</gene>
<proteinExistence type="predicted"/>
<evidence type="ECO:0000313" key="2">
    <source>
        <dbReference type="EMBL" id="MFC5565466.1"/>
    </source>
</evidence>
<evidence type="ECO:0000259" key="1">
    <source>
        <dbReference type="Pfam" id="PF00149"/>
    </source>
</evidence>